<proteinExistence type="predicted"/>
<evidence type="ECO:0000259" key="1">
    <source>
        <dbReference type="Pfam" id="PF13566"/>
    </source>
</evidence>
<dbReference type="Proteomes" id="UP000543642">
    <property type="component" value="Unassembled WGS sequence"/>
</dbReference>
<dbReference type="InterPro" id="IPR023875">
    <property type="entry name" value="DNA_repair_put"/>
</dbReference>
<dbReference type="RefSeq" id="WP_183770449.1">
    <property type="nucleotide sequence ID" value="NZ_CAWVEG010000031.1"/>
</dbReference>
<dbReference type="NCBIfam" id="TIGR03915">
    <property type="entry name" value="SAM_7_link_chp"/>
    <property type="match status" value="1"/>
</dbReference>
<accession>A0A7W8M3I0</accession>
<keyword evidence="3" id="KW-1185">Reference proteome</keyword>
<comment type="caution">
    <text evidence="2">The sequence shown here is derived from an EMBL/GenBank/DDBJ whole genome shotgun (WGS) entry which is preliminary data.</text>
</comment>
<dbReference type="EMBL" id="JACHFW010000001">
    <property type="protein sequence ID" value="MBB5263093.1"/>
    <property type="molecule type" value="Genomic_DNA"/>
</dbReference>
<evidence type="ECO:0000313" key="3">
    <source>
        <dbReference type="Proteomes" id="UP000543642"/>
    </source>
</evidence>
<evidence type="ECO:0000313" key="2">
    <source>
        <dbReference type="EMBL" id="MBB5263093.1"/>
    </source>
</evidence>
<name>A0A7W8M3I0_9FIRM</name>
<dbReference type="AlphaFoldDB" id="A0A7W8M3I0"/>
<gene>
    <name evidence="2" type="ORF">HNP82_000187</name>
</gene>
<sequence length="256" mass="29892">MEEKRPRVYVCEDCTEGILSAVYEAYLSRYGHKYITIETENFCQPSFFCDYIQVPTDIEHGESVARAIMKKISGEAWHWVYMASMAGEPGKAQHIYRFLNMGFANPEKVCSALTQDDVLAVYKLSRKVGRETDKLMGFVRFKELSGGILFGKIAPKHQQLQLLGNHFADRLPEENWVLYDENRRMACVHKALGPWVIQKDVEAFLGRTEKISEEEAEFSHMWKTFFEHIAIDQRVNPRLQMQMMPKRFWSNMTEMK</sequence>
<dbReference type="Pfam" id="PF13566">
    <property type="entry name" value="DUF4130"/>
    <property type="match status" value="1"/>
</dbReference>
<reference evidence="2 3" key="1">
    <citation type="submission" date="2020-08" db="EMBL/GenBank/DDBJ databases">
        <title>Genomic Encyclopedia of Type Strains, Phase IV (KMG-IV): sequencing the most valuable type-strain genomes for metagenomic binning, comparative biology and taxonomic classification.</title>
        <authorList>
            <person name="Goeker M."/>
        </authorList>
    </citation>
    <scope>NUCLEOTIDE SEQUENCE [LARGE SCALE GENOMIC DNA]</scope>
    <source>
        <strain evidence="2 3">DSM 106146</strain>
    </source>
</reference>
<protein>
    <submittedName>
        <fullName evidence="2">Putative DNA metabolism protein</fullName>
    </submittedName>
</protein>
<dbReference type="InterPro" id="IPR025404">
    <property type="entry name" value="DUF4130"/>
</dbReference>
<feature type="domain" description="DUF4130" evidence="1">
    <location>
        <begin position="90"/>
        <end position="254"/>
    </location>
</feature>
<organism evidence="2 3">
    <name type="scientific">Catenibacillus scindens</name>
    <dbReference type="NCBI Taxonomy" id="673271"/>
    <lineage>
        <taxon>Bacteria</taxon>
        <taxon>Bacillati</taxon>
        <taxon>Bacillota</taxon>
        <taxon>Clostridia</taxon>
        <taxon>Lachnospirales</taxon>
        <taxon>Lachnospiraceae</taxon>
        <taxon>Catenibacillus</taxon>
    </lineage>
</organism>